<dbReference type="EMBL" id="VSSQ01012156">
    <property type="protein sequence ID" value="MPM48572.1"/>
    <property type="molecule type" value="Genomic_DNA"/>
</dbReference>
<dbReference type="AlphaFoldDB" id="A0A645A653"/>
<organism evidence="2">
    <name type="scientific">bioreactor metagenome</name>
    <dbReference type="NCBI Taxonomy" id="1076179"/>
    <lineage>
        <taxon>unclassified sequences</taxon>
        <taxon>metagenomes</taxon>
        <taxon>ecological metagenomes</taxon>
    </lineage>
</organism>
<evidence type="ECO:0000313" key="2">
    <source>
        <dbReference type="EMBL" id="MPM48572.1"/>
    </source>
</evidence>
<name>A0A645A653_9ZZZZ</name>
<protein>
    <submittedName>
        <fullName evidence="2">Uncharacterized protein</fullName>
    </submittedName>
</protein>
<reference evidence="2" key="1">
    <citation type="submission" date="2019-08" db="EMBL/GenBank/DDBJ databases">
        <authorList>
            <person name="Kucharzyk K."/>
            <person name="Murdoch R.W."/>
            <person name="Higgins S."/>
            <person name="Loffler F."/>
        </authorList>
    </citation>
    <scope>NUCLEOTIDE SEQUENCE</scope>
</reference>
<sequence>MQTIATQLREAGQVEEYARGGDRKGKTKKHHQQVGNSMAALNDRTYA</sequence>
<feature type="region of interest" description="Disordered" evidence="1">
    <location>
        <begin position="15"/>
        <end position="47"/>
    </location>
</feature>
<comment type="caution">
    <text evidence="2">The sequence shown here is derived from an EMBL/GenBank/DDBJ whole genome shotgun (WGS) entry which is preliminary data.</text>
</comment>
<evidence type="ECO:0000256" key="1">
    <source>
        <dbReference type="SAM" id="MobiDB-lite"/>
    </source>
</evidence>
<proteinExistence type="predicted"/>
<accession>A0A645A653</accession>
<gene>
    <name evidence="2" type="ORF">SDC9_95297</name>
</gene>